<sequence>MPPKWSLGYHQCRYSYESEERVLEDGFPNPKALVNELHLNGFKAIWMLDPGIKHEEGYFVYDSGSKRDVWIQNVDGKPFVGLAIDVGEGNGTPSERYVTEME</sequence>
<dbReference type="GO" id="GO:0004553">
    <property type="term" value="F:hydrolase activity, hydrolyzing O-glycosyl compounds"/>
    <property type="evidence" value="ECO:0007669"/>
    <property type="project" value="InterPro"/>
</dbReference>
<organism evidence="4 5">
    <name type="scientific">Stephania cephalantha</name>
    <dbReference type="NCBI Taxonomy" id="152367"/>
    <lineage>
        <taxon>Eukaryota</taxon>
        <taxon>Viridiplantae</taxon>
        <taxon>Streptophyta</taxon>
        <taxon>Embryophyta</taxon>
        <taxon>Tracheophyta</taxon>
        <taxon>Spermatophyta</taxon>
        <taxon>Magnoliopsida</taxon>
        <taxon>Ranunculales</taxon>
        <taxon>Menispermaceae</taxon>
        <taxon>Menispermoideae</taxon>
        <taxon>Cissampelideae</taxon>
        <taxon>Stephania</taxon>
    </lineage>
</organism>
<dbReference type="GO" id="GO:0005975">
    <property type="term" value="P:carbohydrate metabolic process"/>
    <property type="evidence" value="ECO:0007669"/>
    <property type="project" value="InterPro"/>
</dbReference>
<evidence type="ECO:0000313" key="5">
    <source>
        <dbReference type="Proteomes" id="UP001419268"/>
    </source>
</evidence>
<dbReference type="Pfam" id="PF01055">
    <property type="entry name" value="Glyco_hydro_31_2nd"/>
    <property type="match status" value="2"/>
</dbReference>
<dbReference type="PANTHER" id="PTHR22762:SF120">
    <property type="entry name" value="HETEROGLYCAN GLUCOSIDASE 1"/>
    <property type="match status" value="1"/>
</dbReference>
<keyword evidence="2" id="KW-0326">Glycosidase</keyword>
<evidence type="ECO:0000256" key="2">
    <source>
        <dbReference type="RuleBase" id="RU361185"/>
    </source>
</evidence>
<protein>
    <recommendedName>
        <fullName evidence="3">Glycoside hydrolase family 31 TIM barrel domain-containing protein</fullName>
    </recommendedName>
</protein>
<dbReference type="Proteomes" id="UP001419268">
    <property type="component" value="Unassembled WGS sequence"/>
</dbReference>
<keyword evidence="5" id="KW-1185">Reference proteome</keyword>
<dbReference type="SUPFAM" id="SSF51445">
    <property type="entry name" value="(Trans)glycosidases"/>
    <property type="match status" value="1"/>
</dbReference>
<dbReference type="Gene3D" id="3.20.20.80">
    <property type="entry name" value="Glycosidases"/>
    <property type="match status" value="2"/>
</dbReference>
<evidence type="ECO:0000259" key="3">
    <source>
        <dbReference type="Pfam" id="PF01055"/>
    </source>
</evidence>
<name>A0AAP0IQU5_9MAGN</name>
<feature type="domain" description="Glycoside hydrolase family 31 TIM barrel" evidence="3">
    <location>
        <begin position="25"/>
        <end position="82"/>
    </location>
</feature>
<dbReference type="EMBL" id="JBBNAG010000007">
    <property type="protein sequence ID" value="KAK9119550.1"/>
    <property type="molecule type" value="Genomic_DNA"/>
</dbReference>
<evidence type="ECO:0000256" key="1">
    <source>
        <dbReference type="ARBA" id="ARBA00007806"/>
    </source>
</evidence>
<reference evidence="4 5" key="1">
    <citation type="submission" date="2024-01" db="EMBL/GenBank/DDBJ databases">
        <title>Genome assemblies of Stephania.</title>
        <authorList>
            <person name="Yang L."/>
        </authorList>
    </citation>
    <scope>NUCLEOTIDE SEQUENCE [LARGE SCALE GENOMIC DNA]</scope>
    <source>
        <strain evidence="4">JXDWG</strain>
        <tissue evidence="4">Leaf</tissue>
    </source>
</reference>
<dbReference type="InterPro" id="IPR000322">
    <property type="entry name" value="Glyco_hydro_31_TIM"/>
</dbReference>
<comment type="similarity">
    <text evidence="1 2">Belongs to the glycosyl hydrolase 31 family.</text>
</comment>
<accession>A0AAP0IQU5</accession>
<comment type="caution">
    <text evidence="4">The sequence shown here is derived from an EMBL/GenBank/DDBJ whole genome shotgun (WGS) entry which is preliminary data.</text>
</comment>
<feature type="domain" description="Glycoside hydrolase family 31 TIM barrel" evidence="3">
    <location>
        <begin position="1"/>
        <end position="24"/>
    </location>
</feature>
<proteinExistence type="inferred from homology"/>
<keyword evidence="2" id="KW-0378">Hydrolase</keyword>
<evidence type="ECO:0000313" key="4">
    <source>
        <dbReference type="EMBL" id="KAK9119550.1"/>
    </source>
</evidence>
<dbReference type="PANTHER" id="PTHR22762">
    <property type="entry name" value="ALPHA-GLUCOSIDASE"/>
    <property type="match status" value="1"/>
</dbReference>
<gene>
    <name evidence="4" type="ORF">Scep_017643</name>
</gene>
<dbReference type="InterPro" id="IPR017853">
    <property type="entry name" value="GH"/>
</dbReference>
<dbReference type="AlphaFoldDB" id="A0AAP0IQU5"/>